<keyword evidence="8 11" id="KW-0472">Membrane</keyword>
<dbReference type="Pfam" id="PF07963">
    <property type="entry name" value="N_methyl"/>
    <property type="match status" value="1"/>
</dbReference>
<evidence type="ECO:0000256" key="8">
    <source>
        <dbReference type="ARBA" id="ARBA00023136"/>
    </source>
</evidence>
<feature type="transmembrane region" description="Helical" evidence="11">
    <location>
        <begin position="12"/>
        <end position="32"/>
    </location>
</feature>
<gene>
    <name evidence="13" type="ORF">A4W93_05815</name>
</gene>
<keyword evidence="6 11" id="KW-0812">Transmembrane</keyword>
<keyword evidence="7 11" id="KW-1133">Transmembrane helix</keyword>
<keyword evidence="3" id="KW-1003">Cell membrane</keyword>
<comment type="similarity">
    <text evidence="9">Belongs to the GSP H family.</text>
</comment>
<evidence type="ECO:0000256" key="11">
    <source>
        <dbReference type="SAM" id="Phobius"/>
    </source>
</evidence>
<dbReference type="RefSeq" id="WP_169726508.1">
    <property type="nucleotide sequence ID" value="NZ_CP015118.1"/>
</dbReference>
<dbReference type="Gene3D" id="3.55.40.10">
    <property type="entry name" value="minor pseudopilin epsh domain"/>
    <property type="match status" value="1"/>
</dbReference>
<dbReference type="Proteomes" id="UP000193427">
    <property type="component" value="Chromosome"/>
</dbReference>
<evidence type="ECO:0000256" key="9">
    <source>
        <dbReference type="ARBA" id="ARBA00025772"/>
    </source>
</evidence>
<dbReference type="EMBL" id="CP015118">
    <property type="protein sequence ID" value="ARN19466.1"/>
    <property type="molecule type" value="Genomic_DNA"/>
</dbReference>
<dbReference type="STRING" id="946333.A4W93_05815"/>
<accession>A0A1W6L5I4</accession>
<evidence type="ECO:0000256" key="3">
    <source>
        <dbReference type="ARBA" id="ARBA00022475"/>
    </source>
</evidence>
<dbReference type="GO" id="GO:0015628">
    <property type="term" value="P:protein secretion by the type II secretion system"/>
    <property type="evidence" value="ECO:0007669"/>
    <property type="project" value="InterPro"/>
</dbReference>
<name>A0A1W6L5I4_9BURK</name>
<dbReference type="SUPFAM" id="SSF54523">
    <property type="entry name" value="Pili subunits"/>
    <property type="match status" value="1"/>
</dbReference>
<evidence type="ECO:0000313" key="14">
    <source>
        <dbReference type="Proteomes" id="UP000193427"/>
    </source>
</evidence>
<dbReference type="Pfam" id="PF12019">
    <property type="entry name" value="GspH"/>
    <property type="match status" value="1"/>
</dbReference>
<keyword evidence="4" id="KW-0488">Methylation</keyword>
<evidence type="ECO:0000256" key="6">
    <source>
        <dbReference type="ARBA" id="ARBA00022692"/>
    </source>
</evidence>
<dbReference type="KEGG" id="rgu:A4W93_05815"/>
<evidence type="ECO:0000259" key="12">
    <source>
        <dbReference type="Pfam" id="PF12019"/>
    </source>
</evidence>
<dbReference type="PROSITE" id="PS00409">
    <property type="entry name" value="PROKAR_NTER_METHYL"/>
    <property type="match status" value="1"/>
</dbReference>
<dbReference type="AlphaFoldDB" id="A0A1W6L5I4"/>
<keyword evidence="14" id="KW-1185">Reference proteome</keyword>
<dbReference type="InterPro" id="IPR022346">
    <property type="entry name" value="T2SS_GspH"/>
</dbReference>
<protein>
    <recommendedName>
        <fullName evidence="2">Type II secretion system protein H</fullName>
    </recommendedName>
    <alternativeName>
        <fullName evidence="10">General secretion pathway protein H</fullName>
    </alternativeName>
</protein>
<comment type="subcellular location">
    <subcellularLocation>
        <location evidence="1">Cell inner membrane</location>
        <topology evidence="1">Single-pass membrane protein</topology>
    </subcellularLocation>
</comment>
<feature type="domain" description="General secretion pathway GspH" evidence="12">
    <location>
        <begin position="45"/>
        <end position="167"/>
    </location>
</feature>
<evidence type="ECO:0000256" key="7">
    <source>
        <dbReference type="ARBA" id="ARBA00022989"/>
    </source>
</evidence>
<evidence type="ECO:0000256" key="5">
    <source>
        <dbReference type="ARBA" id="ARBA00022519"/>
    </source>
</evidence>
<keyword evidence="5" id="KW-0997">Cell inner membrane</keyword>
<evidence type="ECO:0000256" key="4">
    <source>
        <dbReference type="ARBA" id="ARBA00022481"/>
    </source>
</evidence>
<evidence type="ECO:0000256" key="2">
    <source>
        <dbReference type="ARBA" id="ARBA00021549"/>
    </source>
</evidence>
<reference evidence="13 14" key="1">
    <citation type="submission" date="2016-04" db="EMBL/GenBank/DDBJ databases">
        <title>Complete genome sequence of natural rubber-degrading, novel Gram-negative bacterium, Rhizobacter gummiphilus strain NS21.</title>
        <authorList>
            <person name="Tabata M."/>
            <person name="Kasai D."/>
            <person name="Fukuda M."/>
        </authorList>
    </citation>
    <scope>NUCLEOTIDE SEQUENCE [LARGE SCALE GENOMIC DNA]</scope>
    <source>
        <strain evidence="13 14">NS21</strain>
    </source>
</reference>
<dbReference type="PANTHER" id="PTHR30093:SF47">
    <property type="entry name" value="TYPE IV PILUS NON-CORE MINOR PILIN PILE"/>
    <property type="match status" value="1"/>
</dbReference>
<evidence type="ECO:0000256" key="10">
    <source>
        <dbReference type="ARBA" id="ARBA00030775"/>
    </source>
</evidence>
<dbReference type="InterPro" id="IPR045584">
    <property type="entry name" value="Pilin-like"/>
</dbReference>
<dbReference type="InterPro" id="IPR012902">
    <property type="entry name" value="N_methyl_site"/>
</dbReference>
<proteinExistence type="inferred from homology"/>
<sequence>MRRSRQAGFTLVELMVIVAIIAILMAMAAPLFERTVASSRLTSKTNDVVLALKMARSEASRTGVPMAVRSVAGTSVFSGGWQVYPNAAGDGAEKEDDVDYLHVAEAAPGLVSVNRVTFDGSTYADWSGPNGESLVFNARGRTTLSYFRICSGLAGAPGRVVVVTAVGKVSVVSNGVSCS</sequence>
<dbReference type="GO" id="GO:0015627">
    <property type="term" value="C:type II protein secretion system complex"/>
    <property type="evidence" value="ECO:0007669"/>
    <property type="project" value="InterPro"/>
</dbReference>
<organism evidence="13 14">
    <name type="scientific">Piscinibacter gummiphilus</name>
    <dbReference type="NCBI Taxonomy" id="946333"/>
    <lineage>
        <taxon>Bacteria</taxon>
        <taxon>Pseudomonadati</taxon>
        <taxon>Pseudomonadota</taxon>
        <taxon>Betaproteobacteria</taxon>
        <taxon>Burkholderiales</taxon>
        <taxon>Sphaerotilaceae</taxon>
        <taxon>Piscinibacter</taxon>
    </lineage>
</organism>
<evidence type="ECO:0000313" key="13">
    <source>
        <dbReference type="EMBL" id="ARN19466.1"/>
    </source>
</evidence>
<evidence type="ECO:0000256" key="1">
    <source>
        <dbReference type="ARBA" id="ARBA00004377"/>
    </source>
</evidence>
<dbReference type="GO" id="GO:0005886">
    <property type="term" value="C:plasma membrane"/>
    <property type="evidence" value="ECO:0007669"/>
    <property type="project" value="UniProtKB-SubCell"/>
</dbReference>
<dbReference type="PANTHER" id="PTHR30093">
    <property type="entry name" value="GENERAL SECRETION PATHWAY PROTEIN G"/>
    <property type="match status" value="1"/>
</dbReference>
<dbReference type="NCBIfam" id="TIGR02532">
    <property type="entry name" value="IV_pilin_GFxxxE"/>
    <property type="match status" value="1"/>
</dbReference>